<dbReference type="AlphaFoldDB" id="A0A656A5L8"/>
<dbReference type="Proteomes" id="UP000041770">
    <property type="component" value="Unassembled WGS sequence"/>
</dbReference>
<proteinExistence type="predicted"/>
<name>A0A656A5L8_VIBCL</name>
<organism evidence="1 2">
    <name type="scientific">Vibrio cholerae</name>
    <dbReference type="NCBI Taxonomy" id="666"/>
    <lineage>
        <taxon>Bacteria</taxon>
        <taxon>Pseudomonadati</taxon>
        <taxon>Pseudomonadota</taxon>
        <taxon>Gammaproteobacteria</taxon>
        <taxon>Vibrionales</taxon>
        <taxon>Vibrionaceae</taxon>
        <taxon>Vibrio</taxon>
    </lineage>
</organism>
<accession>A0A656A5L8</accession>
<protein>
    <submittedName>
        <fullName evidence="1">Uncharacterized protein</fullName>
    </submittedName>
</protein>
<gene>
    <name evidence="1" type="ORF">ERS013200_02675</name>
</gene>
<sequence>MLLWLSSDTVKQGISIKQYDANTLHLVVTCLLTDKGIHADDFAAYSINLLLRGILKLWRARCVRQGHQDKIFCSRINKTDQRGTIIGFHIGQGTVVVHKVVQTKFQGKQAVFWLIVFSQSHIRQIRADLLINAR</sequence>
<evidence type="ECO:0000313" key="2">
    <source>
        <dbReference type="Proteomes" id="UP000041770"/>
    </source>
</evidence>
<dbReference type="EMBL" id="CWQY01000019">
    <property type="protein sequence ID" value="CSC94173.1"/>
    <property type="molecule type" value="Genomic_DNA"/>
</dbReference>
<evidence type="ECO:0000313" key="1">
    <source>
        <dbReference type="EMBL" id="CSC94173.1"/>
    </source>
</evidence>
<reference evidence="1 2" key="1">
    <citation type="submission" date="2015-07" db="EMBL/GenBank/DDBJ databases">
        <authorList>
            <consortium name="Pathogen Informatics"/>
        </authorList>
    </citation>
    <scope>NUCLEOTIDE SEQUENCE [LARGE SCALE GENOMIC DNA]</scope>
    <source>
        <strain evidence="1 2">A316</strain>
    </source>
</reference>